<dbReference type="PANTHER" id="PTHR23290">
    <property type="entry name" value="RRNA N6-ADENOSINE-METHYLTRANSFERASE METTL5"/>
    <property type="match status" value="1"/>
</dbReference>
<comment type="caution">
    <text evidence="4">The sequence shown here is derived from an EMBL/GenBank/DDBJ whole genome shotgun (WGS) entry which is preliminary data.</text>
</comment>
<protein>
    <recommendedName>
        <fullName evidence="2">Methyltransferase-like protein 5</fullName>
    </recommendedName>
</protein>
<dbReference type="CDD" id="cd02440">
    <property type="entry name" value="AdoMet_MTases"/>
    <property type="match status" value="1"/>
</dbReference>
<evidence type="ECO:0000259" key="3">
    <source>
        <dbReference type="Pfam" id="PF05175"/>
    </source>
</evidence>
<accession>A0A150J3X2</accession>
<dbReference type="Gene3D" id="3.40.50.150">
    <property type="entry name" value="Vaccinia Virus protein VP39"/>
    <property type="match status" value="1"/>
</dbReference>
<evidence type="ECO:0000313" key="5">
    <source>
        <dbReference type="Proteomes" id="UP000075578"/>
    </source>
</evidence>
<comment type="similarity">
    <text evidence="1">Belongs to the methyltransferase superfamily. PrmA family.</text>
</comment>
<dbReference type="InterPro" id="IPR051720">
    <property type="entry name" value="rRNA_MeTrfase/Polyamine_Synth"/>
</dbReference>
<dbReference type="Pfam" id="PF05175">
    <property type="entry name" value="MTS"/>
    <property type="match status" value="1"/>
</dbReference>
<dbReference type="PROSITE" id="PS00092">
    <property type="entry name" value="N6_MTASE"/>
    <property type="match status" value="1"/>
</dbReference>
<dbReference type="InterPro" id="IPR002052">
    <property type="entry name" value="DNA_methylase_N6_adenine_CS"/>
</dbReference>
<dbReference type="GO" id="GO:0003676">
    <property type="term" value="F:nucleic acid binding"/>
    <property type="evidence" value="ECO:0007669"/>
    <property type="project" value="InterPro"/>
</dbReference>
<dbReference type="InterPro" id="IPR029063">
    <property type="entry name" value="SAM-dependent_MTases_sf"/>
</dbReference>
<sequence length="209" mass="23478">MRKMIRKKRQLEISLQSIPTFPNPKVELEQYQTPAKIAADLLWNAHALGDIEGMKVVDLACGTGIFSIGSALLGAAEVVGVDVDPEAVKIARQEADRRRLDEVSRFITADVTDFNEKADTVIQNPPFGAQKAGKKNVDRILMEKAIESAPVVYSFHIKETEEFVESYFSSLGGSVTHKFYYSFSIPKIYDFHEKEKIEIDVVVLRVKRS</sequence>
<dbReference type="PATRIC" id="fig|1705564.3.peg.1081"/>
<dbReference type="EMBL" id="LNGD01000059">
    <property type="protein sequence ID" value="KYC51654.1"/>
    <property type="molecule type" value="Genomic_DNA"/>
</dbReference>
<feature type="domain" description="Methyltransferase small" evidence="3">
    <location>
        <begin position="51"/>
        <end position="146"/>
    </location>
</feature>
<dbReference type="AlphaFoldDB" id="A0A150J3X2"/>
<proteinExistence type="inferred from homology"/>
<dbReference type="GO" id="GO:0032259">
    <property type="term" value="P:methylation"/>
    <property type="evidence" value="ECO:0007669"/>
    <property type="project" value="UniProtKB-KW"/>
</dbReference>
<reference evidence="4 5" key="1">
    <citation type="journal article" date="2016" name="ISME J.">
        <title>Chasing the elusive Euryarchaeota class WSA2: genomes reveal a uniquely fastidious methyl-reducing methanogen.</title>
        <authorList>
            <person name="Nobu M.K."/>
            <person name="Narihiro T."/>
            <person name="Kuroda K."/>
            <person name="Mei R."/>
            <person name="Liu W.T."/>
        </authorList>
    </citation>
    <scope>NUCLEOTIDE SEQUENCE [LARGE SCALE GENOMIC DNA]</scope>
    <source>
        <strain evidence="4">U1lsi0528_Bin089</strain>
    </source>
</reference>
<dbReference type="PANTHER" id="PTHR23290:SF0">
    <property type="entry name" value="RRNA N6-ADENOSINE-METHYLTRANSFERASE METTL5"/>
    <property type="match status" value="1"/>
</dbReference>
<gene>
    <name evidence="4" type="ORF">AMQ74_01046</name>
</gene>
<organism evidence="4 5">
    <name type="scientific">Candidatus Methanofastidiosum methylothiophilum</name>
    <dbReference type="NCBI Taxonomy" id="1705564"/>
    <lineage>
        <taxon>Archaea</taxon>
        <taxon>Methanobacteriati</taxon>
        <taxon>Methanobacteriota</taxon>
        <taxon>Stenosarchaea group</taxon>
        <taxon>Candidatus Methanofastidiosia</taxon>
        <taxon>Candidatus Methanofastidiosales</taxon>
        <taxon>Candidatus Methanofastidiosaceae</taxon>
        <taxon>Candidatus Methanofastidiosum</taxon>
    </lineage>
</organism>
<dbReference type="SUPFAM" id="SSF53335">
    <property type="entry name" value="S-adenosyl-L-methionine-dependent methyltransferases"/>
    <property type="match status" value="1"/>
</dbReference>
<dbReference type="GO" id="GO:0008757">
    <property type="term" value="F:S-adenosylmethionine-dependent methyltransferase activity"/>
    <property type="evidence" value="ECO:0007669"/>
    <property type="project" value="UniProtKB-ARBA"/>
</dbReference>
<dbReference type="Proteomes" id="UP000075578">
    <property type="component" value="Unassembled WGS sequence"/>
</dbReference>
<evidence type="ECO:0000256" key="1">
    <source>
        <dbReference type="ARBA" id="ARBA00009741"/>
    </source>
</evidence>
<evidence type="ECO:0000313" key="4">
    <source>
        <dbReference type="EMBL" id="KYC51654.1"/>
    </source>
</evidence>
<dbReference type="InterPro" id="IPR007848">
    <property type="entry name" value="Small_mtfrase_dom"/>
</dbReference>
<keyword evidence="4" id="KW-0489">Methyltransferase</keyword>
<name>A0A150J3X2_9EURY</name>
<keyword evidence="4" id="KW-0808">Transferase</keyword>
<evidence type="ECO:0000256" key="2">
    <source>
        <dbReference type="ARBA" id="ARBA00041374"/>
    </source>
</evidence>